<gene>
    <name evidence="1" type="ORF">SAMN05428642_101583</name>
</gene>
<dbReference type="SUPFAM" id="SSF52266">
    <property type="entry name" value="SGNH hydrolase"/>
    <property type="match status" value="2"/>
</dbReference>
<dbReference type="AlphaFoldDB" id="A0A1K2IBZ1"/>
<dbReference type="GO" id="GO:0016788">
    <property type="term" value="F:hydrolase activity, acting on ester bonds"/>
    <property type="evidence" value="ECO:0007669"/>
    <property type="project" value="UniProtKB-ARBA"/>
</dbReference>
<dbReference type="InterPro" id="IPR036514">
    <property type="entry name" value="SGNH_hydro_sf"/>
</dbReference>
<sequence>MNTKYIWLLTILLGFSACNTPEDILKDFNIDPQTGAELPELVMGSADFSNYVALGGSFTAGFTDNALFIASQENSFPNILSKEFAKVGGGDFTQPLMSDNFGGLALSGNRLPGFDPRLVFGGAGPVPLESVIGQVTVTTDLTSNPTGPFKNLGVPGAKSFHLLGNGYGNIANFPAAANPYAIRLTGTTPDASVLELAMAQSPTFFTLSEIGGNDVLGFALSGGDGSNVITPSAGSVGVGFDATFTYLVSALTSTGAKGVVTNVPYITDLPHFTTVPYNPIPLDAATAGFLNSASAYGAYNAGIVQAFAYLVSVSAISQDDADAEIVKRTINFEASSNNAVVIMDESLTDLTGINPALASMRQATADDLFVLTASSFIGTEAIPGNPQTVNGVAVPLADKWVLIPSEQQTIKEATDAYNNTIAAVANSNENVALVDLKGILAELASTGITFNNYTLNASLVTGGAVGLDGVHLTARGYAYMANKFLEAIDAEFGSNFVASGNVAKAGDYPTNYSPLLQ</sequence>
<evidence type="ECO:0000313" key="2">
    <source>
        <dbReference type="Proteomes" id="UP000182544"/>
    </source>
</evidence>
<protein>
    <submittedName>
        <fullName evidence="1">GDSL-like Lipase/Acylhydrolase</fullName>
    </submittedName>
</protein>
<dbReference type="Proteomes" id="UP000182544">
    <property type="component" value="Unassembled WGS sequence"/>
</dbReference>
<dbReference type="OrthoDB" id="9764164at2"/>
<dbReference type="EMBL" id="FPKV01000001">
    <property type="protein sequence ID" value="SFZ89824.1"/>
    <property type="molecule type" value="Genomic_DNA"/>
</dbReference>
<proteinExistence type="predicted"/>
<keyword evidence="2" id="KW-1185">Reference proteome</keyword>
<name>A0A1K2IBZ1_9FLAO</name>
<dbReference type="PROSITE" id="PS51257">
    <property type="entry name" value="PROKAR_LIPOPROTEIN"/>
    <property type="match status" value="1"/>
</dbReference>
<keyword evidence="1" id="KW-0378">Hydrolase</keyword>
<reference evidence="1 2" key="1">
    <citation type="submission" date="2016-10" db="EMBL/GenBank/DDBJ databases">
        <authorList>
            <person name="de Groot N.N."/>
        </authorList>
    </citation>
    <scope>NUCLEOTIDE SEQUENCE [LARGE SCALE GENOMIC DNA]</scope>
    <source>
        <strain evidence="1 2">DSM 18180</strain>
    </source>
</reference>
<dbReference type="STRING" id="369401.SAMN05428642_101583"/>
<accession>A0A1K2IBZ1</accession>
<dbReference type="Gene3D" id="3.40.50.1110">
    <property type="entry name" value="SGNH hydrolase"/>
    <property type="match status" value="1"/>
</dbReference>
<evidence type="ECO:0000313" key="1">
    <source>
        <dbReference type="EMBL" id="SFZ89824.1"/>
    </source>
</evidence>
<organism evidence="1 2">
    <name type="scientific">Flaviramulus basaltis</name>
    <dbReference type="NCBI Taxonomy" id="369401"/>
    <lineage>
        <taxon>Bacteria</taxon>
        <taxon>Pseudomonadati</taxon>
        <taxon>Bacteroidota</taxon>
        <taxon>Flavobacteriia</taxon>
        <taxon>Flavobacteriales</taxon>
        <taxon>Flavobacteriaceae</taxon>
        <taxon>Flaviramulus</taxon>
    </lineage>
</organism>